<evidence type="ECO:0000313" key="1">
    <source>
        <dbReference type="EMBL" id="KMO79704.1"/>
    </source>
</evidence>
<dbReference type="Proteomes" id="UP000036176">
    <property type="component" value="Unassembled WGS sequence"/>
</dbReference>
<evidence type="ECO:0008006" key="3">
    <source>
        <dbReference type="Google" id="ProtNLM"/>
    </source>
</evidence>
<dbReference type="EMBL" id="JYNX01000035">
    <property type="protein sequence ID" value="KMO79704.1"/>
    <property type="molecule type" value="Genomic_DNA"/>
</dbReference>
<dbReference type="PATRIC" id="fig|1800.3.peg.2572"/>
<sequence>MEPDTDTLRACCTLDRIDHVDTHLLATDSARARTPEQWAREILEGPSAVMRARLTAGWTMLGLRVLHLGPDSIAGWPIAHRDADCVRLQGDSLLGLTGQLVTRVTDGGVEFATFAQLDNAVARAMWARVLPTHLQIVERLLREAAARTR</sequence>
<dbReference type="RefSeq" id="WP_048418559.1">
    <property type="nucleotide sequence ID" value="NZ_JYNX01000035.1"/>
</dbReference>
<accession>A0A0J6WAU5</accession>
<dbReference type="AlphaFoldDB" id="A0A0J6WAU5"/>
<proteinExistence type="predicted"/>
<keyword evidence="2" id="KW-1185">Reference proteome</keyword>
<evidence type="ECO:0000313" key="2">
    <source>
        <dbReference type="Proteomes" id="UP000036176"/>
    </source>
</evidence>
<reference evidence="1 2" key="1">
    <citation type="journal article" date="2015" name="Genome Biol. Evol.">
        <title>Characterization of Three Mycobacterium spp. with Potential Use in Bioremediation by Genome Sequencing and Comparative Genomics.</title>
        <authorList>
            <person name="Das S."/>
            <person name="Pettersson B.M."/>
            <person name="Behra P.R."/>
            <person name="Ramesh M."/>
            <person name="Dasgupta S."/>
            <person name="Bhattacharya A."/>
            <person name="Kirsebom L.A."/>
        </authorList>
    </citation>
    <scope>NUCLEOTIDE SEQUENCE [LARGE SCALE GENOMIC DNA]</scope>
    <source>
        <strain evidence="1 2">DSM 44219</strain>
    </source>
</reference>
<organism evidence="1 2">
    <name type="scientific">Mycolicibacterium chubuense</name>
    <name type="common">Mycobacterium chubuense</name>
    <dbReference type="NCBI Taxonomy" id="1800"/>
    <lineage>
        <taxon>Bacteria</taxon>
        <taxon>Bacillati</taxon>
        <taxon>Actinomycetota</taxon>
        <taxon>Actinomycetes</taxon>
        <taxon>Mycobacteriales</taxon>
        <taxon>Mycobacteriaceae</taxon>
        <taxon>Mycolicibacterium</taxon>
    </lineage>
</organism>
<gene>
    <name evidence="1" type="ORF">MCHUDSM44219_02566</name>
</gene>
<name>A0A0J6WAU5_MYCCU</name>
<comment type="caution">
    <text evidence="1">The sequence shown here is derived from an EMBL/GenBank/DDBJ whole genome shotgun (WGS) entry which is preliminary data.</text>
</comment>
<dbReference type="OrthoDB" id="3296590at2"/>
<protein>
    <recommendedName>
        <fullName evidence="3">DUF2867 domain-containing protein</fullName>
    </recommendedName>
</protein>